<keyword evidence="4" id="KW-0547">Nucleotide-binding</keyword>
<dbReference type="Pfam" id="PF13614">
    <property type="entry name" value="AAA_31"/>
    <property type="match status" value="1"/>
</dbReference>
<dbReference type="SUPFAM" id="SSF52540">
    <property type="entry name" value="P-loop containing nucleoside triphosphate hydrolases"/>
    <property type="match status" value="1"/>
</dbReference>
<evidence type="ECO:0000256" key="2">
    <source>
        <dbReference type="ARBA" id="ARBA00011903"/>
    </source>
</evidence>
<dbReference type="NCBIfam" id="TIGR01007">
    <property type="entry name" value="eps_fam"/>
    <property type="match status" value="1"/>
</dbReference>
<dbReference type="PANTHER" id="PTHR32309">
    <property type="entry name" value="TYROSINE-PROTEIN KINASE"/>
    <property type="match status" value="1"/>
</dbReference>
<feature type="domain" description="AAA" evidence="10">
    <location>
        <begin position="511"/>
        <end position="623"/>
    </location>
</feature>
<dbReference type="PANTHER" id="PTHR32309:SF13">
    <property type="entry name" value="FERRIC ENTEROBACTIN TRANSPORT PROTEIN FEPE"/>
    <property type="match status" value="1"/>
</dbReference>
<dbReference type="GO" id="GO:0042802">
    <property type="term" value="F:identical protein binding"/>
    <property type="evidence" value="ECO:0007669"/>
    <property type="project" value="UniProtKB-ARBA"/>
</dbReference>
<evidence type="ECO:0000259" key="11">
    <source>
        <dbReference type="Pfam" id="PF13807"/>
    </source>
</evidence>
<comment type="caution">
    <text evidence="12">The sequence shown here is derived from an EMBL/GenBank/DDBJ whole genome shotgun (WGS) entry which is preliminary data.</text>
</comment>
<evidence type="ECO:0000256" key="7">
    <source>
        <dbReference type="ARBA" id="ARBA00023137"/>
    </source>
</evidence>
<dbReference type="GO" id="GO:0005524">
    <property type="term" value="F:ATP binding"/>
    <property type="evidence" value="ECO:0007669"/>
    <property type="project" value="UniProtKB-KW"/>
</dbReference>
<evidence type="ECO:0000259" key="10">
    <source>
        <dbReference type="Pfam" id="PF13614"/>
    </source>
</evidence>
<dbReference type="InterPro" id="IPR027417">
    <property type="entry name" value="P-loop_NTPase"/>
</dbReference>
<proteinExistence type="inferred from homology"/>
<dbReference type="InterPro" id="IPR050445">
    <property type="entry name" value="Bact_polysacc_biosynth/exp"/>
</dbReference>
<evidence type="ECO:0000256" key="4">
    <source>
        <dbReference type="ARBA" id="ARBA00022741"/>
    </source>
</evidence>
<feature type="transmembrane region" description="Helical" evidence="9">
    <location>
        <begin position="21"/>
        <end position="41"/>
    </location>
</feature>
<dbReference type="Pfam" id="PF13807">
    <property type="entry name" value="GNVR"/>
    <property type="match status" value="1"/>
</dbReference>
<keyword evidence="6" id="KW-0067">ATP-binding</keyword>
<keyword evidence="3" id="KW-0808">Transferase</keyword>
<evidence type="ECO:0000313" key="12">
    <source>
        <dbReference type="EMBL" id="OGL38683.1"/>
    </source>
</evidence>
<dbReference type="AlphaFoldDB" id="A0A1F7RAT1"/>
<dbReference type="InterPro" id="IPR032807">
    <property type="entry name" value="GNVR"/>
</dbReference>
<gene>
    <name evidence="12" type="ORF">A2042_06075</name>
</gene>
<keyword evidence="7" id="KW-0829">Tyrosine-protein kinase</keyword>
<dbReference type="Gene3D" id="3.40.50.300">
    <property type="entry name" value="P-loop containing nucleotide triphosphate hydrolases"/>
    <property type="match status" value="1"/>
</dbReference>
<reference evidence="12 13" key="1">
    <citation type="journal article" date="2016" name="Nat. Commun.">
        <title>Thousands of microbial genomes shed light on interconnected biogeochemical processes in an aquifer system.</title>
        <authorList>
            <person name="Anantharaman K."/>
            <person name="Brown C.T."/>
            <person name="Hug L.A."/>
            <person name="Sharon I."/>
            <person name="Castelle C.J."/>
            <person name="Probst A.J."/>
            <person name="Thomas B.C."/>
            <person name="Singh A."/>
            <person name="Wilkins M.J."/>
            <person name="Karaoz U."/>
            <person name="Brodie E.L."/>
            <person name="Williams K.H."/>
            <person name="Hubbard S.S."/>
            <person name="Banfield J.F."/>
        </authorList>
    </citation>
    <scope>NUCLEOTIDE SEQUENCE [LARGE SCALE GENOMIC DNA]</scope>
</reference>
<dbReference type="EC" id="2.7.10.2" evidence="2"/>
<feature type="domain" description="Tyrosine-protein kinase G-rich" evidence="11">
    <location>
        <begin position="355"/>
        <end position="425"/>
    </location>
</feature>
<comment type="similarity">
    <text evidence="1">Belongs to the CpsD/CapB family.</text>
</comment>
<dbReference type="GO" id="GO:0004715">
    <property type="term" value="F:non-membrane spanning protein tyrosine kinase activity"/>
    <property type="evidence" value="ECO:0007669"/>
    <property type="project" value="UniProtKB-EC"/>
</dbReference>
<evidence type="ECO:0000313" key="13">
    <source>
        <dbReference type="Proteomes" id="UP000178526"/>
    </source>
</evidence>
<dbReference type="CDD" id="cd05387">
    <property type="entry name" value="BY-kinase"/>
    <property type="match status" value="1"/>
</dbReference>
<evidence type="ECO:0000256" key="1">
    <source>
        <dbReference type="ARBA" id="ARBA00007316"/>
    </source>
</evidence>
<evidence type="ECO:0000256" key="3">
    <source>
        <dbReference type="ARBA" id="ARBA00022679"/>
    </source>
</evidence>
<keyword evidence="9" id="KW-1133">Transmembrane helix</keyword>
<dbReference type="GO" id="GO:0005886">
    <property type="term" value="C:plasma membrane"/>
    <property type="evidence" value="ECO:0007669"/>
    <property type="project" value="UniProtKB-ARBA"/>
</dbReference>
<accession>A0A1F7RAT1</accession>
<dbReference type="FunFam" id="3.40.50.300:FF:000527">
    <property type="entry name" value="Tyrosine-protein kinase etk"/>
    <property type="match status" value="1"/>
</dbReference>
<dbReference type="EMBL" id="MGDB01000141">
    <property type="protein sequence ID" value="OGL38683.1"/>
    <property type="molecule type" value="Genomic_DNA"/>
</dbReference>
<name>A0A1F7RAT1_9BACT</name>
<evidence type="ECO:0000256" key="8">
    <source>
        <dbReference type="ARBA" id="ARBA00051245"/>
    </source>
</evidence>
<evidence type="ECO:0000256" key="6">
    <source>
        <dbReference type="ARBA" id="ARBA00022840"/>
    </source>
</evidence>
<organism evidence="12 13">
    <name type="scientific">Candidatus Schekmanbacteria bacterium GWA2_38_11</name>
    <dbReference type="NCBI Taxonomy" id="1817876"/>
    <lineage>
        <taxon>Bacteria</taxon>
        <taxon>Candidatus Schekmaniibacteriota</taxon>
    </lineage>
</organism>
<evidence type="ECO:0000256" key="5">
    <source>
        <dbReference type="ARBA" id="ARBA00022777"/>
    </source>
</evidence>
<sequence>MEKKIEIKPHLRDYIYILKKRAWTVFLVFTFLLLTVTIATFKQVKIYVAVAQIMIEYSPTQIVAFPDISQVSGYREYFETQFKIITSRSVALEVINRLYPGKNFTEDERLSLADFIRERITVDPIKKTNLADLRVKGPDPVESTNLVNTIAEIYIEKSLESKVNDYKTASGWLDDQITSVILKMKKAEFDLQKYREDKKIISPKIEDRQGSVIEELTRVNGELIQLKLKKVELEIALSQIKTMGDKGIDINETSLPGTFNESGIQAMRQKIYNLKEELAKLEKTYMPKHPRMIRLKEELLAIQNNIKDEIQSVIDKVQNEHELLVSKEKILIERKDELNEEAISLLDKSIQYNILDREVQINRNLYDYLLKRAGEINVTGSMRFSNISLVDKATIPKEPVAPNKPKNIILGALVGLILGTGLAFFLEYLDTTIRSIEDVEHYFSIPLFGFVPSFGAYIKKQDKKADVELVSFTYPKSTIAECYRAIRTNLLFSSEHPPKVLMVTSSTPEEGKTMTSVNLSISMANSEKRVLLIDADLRKSRIHKIFKVENKFGLSTILTDNIDPLSIVVKTKIPYLSILTSGPLPKNPAELLMSVRMREVLNIFRNNYDFIFIDSPPILPVTDPSIIAKYVDVVCLVVRSGVTSKDVAIKNAKKFQEIDVKRLGVILNDVSRQNSDYYYTEYYYSYYHRAEDLENL</sequence>
<dbReference type="InterPro" id="IPR025669">
    <property type="entry name" value="AAA_dom"/>
</dbReference>
<keyword evidence="5" id="KW-0418">Kinase</keyword>
<comment type="catalytic activity">
    <reaction evidence="8">
        <text>L-tyrosyl-[protein] + ATP = O-phospho-L-tyrosyl-[protein] + ADP + H(+)</text>
        <dbReference type="Rhea" id="RHEA:10596"/>
        <dbReference type="Rhea" id="RHEA-COMP:10136"/>
        <dbReference type="Rhea" id="RHEA-COMP:20101"/>
        <dbReference type="ChEBI" id="CHEBI:15378"/>
        <dbReference type="ChEBI" id="CHEBI:30616"/>
        <dbReference type="ChEBI" id="CHEBI:46858"/>
        <dbReference type="ChEBI" id="CHEBI:61978"/>
        <dbReference type="ChEBI" id="CHEBI:456216"/>
        <dbReference type="EC" id="2.7.10.2"/>
    </reaction>
</comment>
<protein>
    <recommendedName>
        <fullName evidence="2">non-specific protein-tyrosine kinase</fullName>
        <ecNumber evidence="2">2.7.10.2</ecNumber>
    </recommendedName>
</protein>
<keyword evidence="9" id="KW-0472">Membrane</keyword>
<keyword evidence="9" id="KW-0812">Transmembrane</keyword>
<evidence type="ECO:0000256" key="9">
    <source>
        <dbReference type="SAM" id="Phobius"/>
    </source>
</evidence>
<dbReference type="Proteomes" id="UP000178526">
    <property type="component" value="Unassembled WGS sequence"/>
</dbReference>
<dbReference type="InterPro" id="IPR005702">
    <property type="entry name" value="Wzc-like_C"/>
</dbReference>